<dbReference type="Pfam" id="PF24092">
    <property type="entry name" value="DUF7373_C"/>
    <property type="match status" value="1"/>
</dbReference>
<organism evidence="4 5">
    <name type="scientific">Nocardia fluminea</name>
    <dbReference type="NCBI Taxonomy" id="134984"/>
    <lineage>
        <taxon>Bacteria</taxon>
        <taxon>Bacillati</taxon>
        <taxon>Actinomycetota</taxon>
        <taxon>Actinomycetes</taxon>
        <taxon>Mycobacteriales</taxon>
        <taxon>Nocardiaceae</taxon>
        <taxon>Nocardia</taxon>
    </lineage>
</organism>
<dbReference type="EMBL" id="PJMW01000002">
    <property type="protein sequence ID" value="PKV77787.1"/>
    <property type="molecule type" value="Genomic_DNA"/>
</dbReference>
<dbReference type="OrthoDB" id="4398318at2"/>
<name>A0A2N3V824_9NOCA</name>
<keyword evidence="5" id="KW-1185">Reference proteome</keyword>
<comment type="caution">
    <text evidence="4">The sequence shown here is derived from an EMBL/GenBank/DDBJ whole genome shotgun (WGS) entry which is preliminary data.</text>
</comment>
<feature type="signal peptide" evidence="1">
    <location>
        <begin position="1"/>
        <end position="20"/>
    </location>
</feature>
<evidence type="ECO:0000259" key="2">
    <source>
        <dbReference type="Pfam" id="PF24088"/>
    </source>
</evidence>
<dbReference type="RefSeq" id="WP_101464369.1">
    <property type="nucleotide sequence ID" value="NZ_PJMW01000002.1"/>
</dbReference>
<evidence type="ECO:0000256" key="1">
    <source>
        <dbReference type="SAM" id="SignalP"/>
    </source>
</evidence>
<gene>
    <name evidence="4" type="ORF">ATK86_2140</name>
</gene>
<feature type="chain" id="PRO_5039472012" evidence="1">
    <location>
        <begin position="21"/>
        <end position="408"/>
    </location>
</feature>
<evidence type="ECO:0000313" key="5">
    <source>
        <dbReference type="Proteomes" id="UP000233766"/>
    </source>
</evidence>
<protein>
    <submittedName>
        <fullName evidence="4">Uncharacterized protein</fullName>
    </submittedName>
</protein>
<dbReference type="InterPro" id="IPR055797">
    <property type="entry name" value="DUF7373"/>
</dbReference>
<reference evidence="4 5" key="1">
    <citation type="submission" date="2017-12" db="EMBL/GenBank/DDBJ databases">
        <title>Sequencing the genomes of 1000 Actinobacteria strains.</title>
        <authorList>
            <person name="Klenk H.-P."/>
        </authorList>
    </citation>
    <scope>NUCLEOTIDE SEQUENCE [LARGE SCALE GENOMIC DNA]</scope>
    <source>
        <strain evidence="4 5">DSM 44489</strain>
    </source>
</reference>
<keyword evidence="1" id="KW-0732">Signal</keyword>
<feature type="domain" description="DUF7373" evidence="3">
    <location>
        <begin position="283"/>
        <end position="407"/>
    </location>
</feature>
<evidence type="ECO:0000259" key="3">
    <source>
        <dbReference type="Pfam" id="PF24092"/>
    </source>
</evidence>
<dbReference type="InterPro" id="IPR056463">
    <property type="entry name" value="DUF7373_C"/>
</dbReference>
<evidence type="ECO:0000313" key="4">
    <source>
        <dbReference type="EMBL" id="PKV77787.1"/>
    </source>
</evidence>
<sequence length="408" mass="43737">MRKSSAVLLAAGVAVTVATTAGCGDSSEAADTPATVQVDLSSLDVGNLKTEPKVYGKVTSLEQARAVEAMRMANYIALPMEIDPAVIVAPPAMSGAVRLFTDFGSSVIKGRMKADPNRLNESIKGFIGGFVSTGQTSAKGHLSQELDNTVMLFDSEQEALAAADILATEEFGTSPDNIAVEIKQYPAARAHVNPGEAGMFHSWIAVGRYVIATYLYDNVMSTLKTHDSEKLATRAEKSISKISAGLKDYSPPRLDTLMDSDIDLDGMLGLALPTVGIDGAQRGIPGVYTRHGGLHISGSPESDAKLFEETGVDRISWQGDFVYRARDAQGAQQIAEEHGQVSKFFRRVESPKNLPNALCKEYIGPPSYAVKFYCSVSYGRYSAEVAASQLKDVHQRVSAQYSILAKSK</sequence>
<dbReference type="AlphaFoldDB" id="A0A2N3V824"/>
<dbReference type="Pfam" id="PF24088">
    <property type="entry name" value="DUF7373"/>
    <property type="match status" value="1"/>
</dbReference>
<dbReference type="Proteomes" id="UP000233766">
    <property type="component" value="Unassembled WGS sequence"/>
</dbReference>
<accession>A0A2N3V824</accession>
<dbReference type="PROSITE" id="PS51257">
    <property type="entry name" value="PROKAR_LIPOPROTEIN"/>
    <property type="match status" value="1"/>
</dbReference>
<proteinExistence type="predicted"/>
<feature type="domain" description="DUF7373" evidence="2">
    <location>
        <begin position="56"/>
        <end position="259"/>
    </location>
</feature>